<dbReference type="GO" id="GO:0016281">
    <property type="term" value="C:eukaryotic translation initiation factor 4F complex"/>
    <property type="evidence" value="ECO:0007669"/>
    <property type="project" value="TreeGrafter"/>
</dbReference>
<dbReference type="RefSeq" id="XP_040726602.1">
    <property type="nucleotide sequence ID" value="XM_040868270.1"/>
</dbReference>
<comment type="caution">
    <text evidence="10">The sequence shown here is derived from an EMBL/GenBank/DDBJ whole genome shotgun (WGS) entry which is preliminary data.</text>
</comment>
<feature type="compositionally biased region" description="Basic and acidic residues" evidence="8">
    <location>
        <begin position="440"/>
        <end position="457"/>
    </location>
</feature>
<feature type="compositionally biased region" description="Low complexity" evidence="8">
    <location>
        <begin position="373"/>
        <end position="382"/>
    </location>
</feature>
<feature type="compositionally biased region" description="Basic and acidic residues" evidence="8">
    <location>
        <begin position="1217"/>
        <end position="1232"/>
    </location>
</feature>
<feature type="compositionally biased region" description="Low complexity" evidence="8">
    <location>
        <begin position="88"/>
        <end position="108"/>
    </location>
</feature>
<name>A0A1Y2FLK8_PROLT</name>
<feature type="compositionally biased region" description="Basic and acidic residues" evidence="8">
    <location>
        <begin position="625"/>
        <end position="635"/>
    </location>
</feature>
<comment type="subcellular location">
    <subcellularLocation>
        <location evidence="1">Cytoplasm</location>
    </subcellularLocation>
</comment>
<feature type="compositionally biased region" description="Basic and acidic residues" evidence="8">
    <location>
        <begin position="569"/>
        <end position="589"/>
    </location>
</feature>
<keyword evidence="6" id="KW-0694">RNA-binding</keyword>
<feature type="compositionally biased region" description="Polar residues" evidence="8">
    <location>
        <begin position="295"/>
        <end position="306"/>
    </location>
</feature>
<dbReference type="Gene3D" id="1.20.970.30">
    <property type="entry name" value="eIF4G, eIF4E-binding domain"/>
    <property type="match status" value="1"/>
</dbReference>
<keyword evidence="3" id="KW-0963">Cytoplasm</keyword>
<dbReference type="Gene3D" id="1.25.40.180">
    <property type="match status" value="1"/>
</dbReference>
<feature type="compositionally biased region" description="Gly residues" evidence="8">
    <location>
        <begin position="347"/>
        <end position="361"/>
    </location>
</feature>
<feature type="compositionally biased region" description="Low complexity" evidence="8">
    <location>
        <begin position="636"/>
        <end position="651"/>
    </location>
</feature>
<dbReference type="SUPFAM" id="SSF101489">
    <property type="entry name" value="Eukaryotic initiation factor 4f subunit eIF4g, eIF4e-binding domain"/>
    <property type="match status" value="1"/>
</dbReference>
<dbReference type="SMART" id="SM00543">
    <property type="entry name" value="MIF4G"/>
    <property type="match status" value="1"/>
</dbReference>
<evidence type="ECO:0000256" key="8">
    <source>
        <dbReference type="SAM" id="MobiDB-lite"/>
    </source>
</evidence>
<feature type="compositionally biased region" description="Acidic residues" evidence="8">
    <location>
        <begin position="1396"/>
        <end position="1423"/>
    </location>
</feature>
<keyword evidence="5" id="KW-0597">Phosphoprotein</keyword>
<feature type="compositionally biased region" description="Polar residues" evidence="8">
    <location>
        <begin position="490"/>
        <end position="502"/>
    </location>
</feature>
<feature type="compositionally biased region" description="Polar residues" evidence="8">
    <location>
        <begin position="132"/>
        <end position="145"/>
    </location>
</feature>
<dbReference type="STRING" id="56484.A0A1Y2FLK8"/>
<gene>
    <name evidence="10" type="ORF">BCR37DRAFT_365615</name>
</gene>
<dbReference type="Pfam" id="PF12152">
    <property type="entry name" value="eIF_4G1"/>
    <property type="match status" value="1"/>
</dbReference>
<feature type="compositionally biased region" description="Low complexity" evidence="8">
    <location>
        <begin position="555"/>
        <end position="568"/>
    </location>
</feature>
<dbReference type="GO" id="GO:0003729">
    <property type="term" value="F:mRNA binding"/>
    <property type="evidence" value="ECO:0007669"/>
    <property type="project" value="TreeGrafter"/>
</dbReference>
<organism evidence="10 11">
    <name type="scientific">Protomyces lactucae-debilis</name>
    <dbReference type="NCBI Taxonomy" id="2754530"/>
    <lineage>
        <taxon>Eukaryota</taxon>
        <taxon>Fungi</taxon>
        <taxon>Dikarya</taxon>
        <taxon>Ascomycota</taxon>
        <taxon>Taphrinomycotina</taxon>
        <taxon>Taphrinomycetes</taxon>
        <taxon>Taphrinales</taxon>
        <taxon>Protomycetaceae</taxon>
        <taxon>Protomyces</taxon>
    </lineage>
</organism>
<dbReference type="GO" id="GO:0003743">
    <property type="term" value="F:translation initiation factor activity"/>
    <property type="evidence" value="ECO:0007669"/>
    <property type="project" value="UniProtKB-KW"/>
</dbReference>
<feature type="region of interest" description="Disordered" evidence="8">
    <location>
        <begin position="347"/>
        <end position="669"/>
    </location>
</feature>
<keyword evidence="4" id="KW-0396">Initiation factor</keyword>
<dbReference type="InterPro" id="IPR036211">
    <property type="entry name" value="eIF4G_eIF4E-bd_sf"/>
</dbReference>
<protein>
    <recommendedName>
        <fullName evidence="9">MIF4G domain-containing protein</fullName>
    </recommendedName>
</protein>
<feature type="compositionally biased region" description="Polar residues" evidence="8">
    <location>
        <begin position="784"/>
        <end position="800"/>
    </location>
</feature>
<feature type="compositionally biased region" description="Low complexity" evidence="8">
    <location>
        <begin position="214"/>
        <end position="242"/>
    </location>
</feature>
<feature type="region of interest" description="Disordered" evidence="8">
    <location>
        <begin position="1"/>
        <end position="313"/>
    </location>
</feature>
<dbReference type="GO" id="GO:0010494">
    <property type="term" value="C:cytoplasmic stress granule"/>
    <property type="evidence" value="ECO:0007669"/>
    <property type="project" value="UniProtKB-ARBA"/>
</dbReference>
<evidence type="ECO:0000256" key="6">
    <source>
        <dbReference type="ARBA" id="ARBA00022884"/>
    </source>
</evidence>
<keyword evidence="7" id="KW-0648">Protein biosynthesis</keyword>
<dbReference type="InterPro" id="IPR003890">
    <property type="entry name" value="MIF4G-like_typ-3"/>
</dbReference>
<evidence type="ECO:0000256" key="4">
    <source>
        <dbReference type="ARBA" id="ARBA00022540"/>
    </source>
</evidence>
<dbReference type="InterPro" id="IPR022745">
    <property type="entry name" value="eIF4G1_eIF4E-bd"/>
</dbReference>
<feature type="region of interest" description="Disordered" evidence="8">
    <location>
        <begin position="1192"/>
        <end position="1244"/>
    </location>
</feature>
<keyword evidence="11" id="KW-1185">Reference proteome</keyword>
<feature type="domain" description="MIF4G" evidence="9">
    <location>
        <begin position="928"/>
        <end position="1169"/>
    </location>
</feature>
<accession>A0A1Y2FLK8</accession>
<evidence type="ECO:0000313" key="11">
    <source>
        <dbReference type="Proteomes" id="UP000193685"/>
    </source>
</evidence>
<feature type="compositionally biased region" description="Polar residues" evidence="8">
    <location>
        <begin position="1265"/>
        <end position="1282"/>
    </location>
</feature>
<feature type="compositionally biased region" description="Low complexity" evidence="8">
    <location>
        <begin position="33"/>
        <end position="44"/>
    </location>
</feature>
<dbReference type="InterPro" id="IPR016024">
    <property type="entry name" value="ARM-type_fold"/>
</dbReference>
<dbReference type="SUPFAM" id="SSF48371">
    <property type="entry name" value="ARM repeat"/>
    <property type="match status" value="1"/>
</dbReference>
<evidence type="ECO:0000256" key="1">
    <source>
        <dbReference type="ARBA" id="ARBA00004496"/>
    </source>
</evidence>
<dbReference type="PANTHER" id="PTHR23253:SF9">
    <property type="entry name" value="EUKARYOTIC TRANSLATION INITIATION FACTOR 4 GAMMA 2"/>
    <property type="match status" value="1"/>
</dbReference>
<evidence type="ECO:0000259" key="9">
    <source>
        <dbReference type="SMART" id="SM00543"/>
    </source>
</evidence>
<dbReference type="OrthoDB" id="514777at2759"/>
<feature type="compositionally biased region" description="Acidic residues" evidence="8">
    <location>
        <begin position="1322"/>
        <end position="1332"/>
    </location>
</feature>
<feature type="compositionally biased region" description="Low complexity" evidence="8">
    <location>
        <begin position="458"/>
        <end position="484"/>
    </location>
</feature>
<feature type="compositionally biased region" description="Gly residues" evidence="8">
    <location>
        <begin position="1207"/>
        <end position="1216"/>
    </location>
</feature>
<proteinExistence type="inferred from homology"/>
<dbReference type="EMBL" id="MCFI01000005">
    <property type="protein sequence ID" value="ORY84819.1"/>
    <property type="molecule type" value="Genomic_DNA"/>
</dbReference>
<dbReference type="Pfam" id="PF02854">
    <property type="entry name" value="MIF4G"/>
    <property type="match status" value="1"/>
</dbReference>
<dbReference type="PANTHER" id="PTHR23253">
    <property type="entry name" value="EUKARYOTIC TRANSLATION INITIATION FACTOR 4 GAMMA"/>
    <property type="match status" value="1"/>
</dbReference>
<evidence type="ECO:0000256" key="2">
    <source>
        <dbReference type="ARBA" id="ARBA00005775"/>
    </source>
</evidence>
<feature type="compositionally biased region" description="Basic and acidic residues" evidence="8">
    <location>
        <begin position="598"/>
        <end position="618"/>
    </location>
</feature>
<comment type="similarity">
    <text evidence="2">Belongs to the eukaryotic initiation factor 4G family.</text>
</comment>
<sequence>MSDSKASSAQDKPRTQQKAVFSYARAAQGKQTAQAAPVAASPASEQGANGGKSNTPSAAAPAAVAAPSPAQGTPPAASTPAAVDTKPESTAAASTPAARDSKATTGPASTGGSGHQKGASSGVHMPPRKQESGTPASVQFGNFSNAAGPGTPGPVSQESPAPGKAQPVASGGAPPRVVQKQDIPQFGSFENNENKPVHSRTNSESSEFRPSGMPNYNQGPQQGYYGQAQQGSYGYQSGYSPAMPGYRGPHRGGMNQFNQPRHTPGRPSQAGAPGGPAGNNAAMASPRPGGAAVNSPHSTPQQQHAQMSGMGSPMGSPMYGNYAQMHGQGMYGYPNFSPAYSGQGGYGGYPQSGHLQGGQQPGGYMNQQGRAMPYGGPQTPGGSQQGNPGGNQYQNPNLQSLVPRAGGGGASLSDRSTGTPQQSTAPTFTTPRKSAAIRITRPDTKEEVILPKAEPKRASAATPATAAMTGTTVPAASASPAPSSTKTDRPASSASIPKSSTPAPAVAVQETPEQIKAKNEATRLAFAEKVAARRAESSAKVDEAAAAQKKEEDSTAAAAATAAAASAQKEADEKKVAEKEAKDKADKEAAAAATAAKAKADADAKAEEEAKAKTKADEEAVAAAKKAEEEEEKAKSQAASKSAEPESSASASLDTIAEPAAADQTCDVVETKHVDEDAKKLTVDTAKATEPAAPSQMLACLEKSSKIDDLKSVIYPSGINAPLASLNANATGGKFKYDKEFLLQFQKVYTDKPMSNWDERLKETIGDMDSRGGKPGMGGRSGSNRGTPTTGSPFSGSGLPNFNPKPLGSSADRFSQSTKMLSNGIDPKLALGTQPFERGATFKPGMARTNTLPPPRADSKRGGKPGAMGGRVPSNRPDKNQVGAPTIAPEDVKPLANSGNRWQPKRAAAESEPLPGGEDTQMAPEMVQRKVKGLLNKLTVDNFDRISDQILEIASQSKNETDGRTLRQVIALTFEKATDEAHFSNMYARFCRKMMETIDPSVSDDSLKNKDGVPITGGVLFRKYLLTRCQEDFERGWKSQLPPKPEGEAQTEEAAMLSDEYYIEAAAKRRGLGLVRFVGEVYKLGMLNEKIMHQIIVKLLSNVKEPEEDEVESVTKLITTVGASFDASERGASLMNAYVVRLEEMAENKNISSRHRFMLMDVLDLRKAKWIGGADTKGPKTIQEIHDEAARAAAAKEAQRGPSHRGGPPGGGGGRMEFGRGDVRSGSRRQESHGPTITTSADGWKSVRSAGDLASFGKFADRSASKQSSFGPGGSLAQNARNTAPGRSAAGSRNPSHAGTSREDSRTMSQQPANAFAVLQGDDGEPKDEEETAAATEESSAGRPRLNLLPKGATPGEEDGEATPTEDGSSRPRLSLLPKGATSGEEPVMAPKSTDEGSEKDDTEDAENEDEPAETDEADNERD</sequence>
<dbReference type="FunFam" id="1.25.40.180:FF:000020">
    <property type="entry name" value="Eukaryotic translation initiation factor subunit"/>
    <property type="match status" value="1"/>
</dbReference>
<feature type="compositionally biased region" description="Polar residues" evidence="8">
    <location>
        <begin position="1"/>
        <end position="10"/>
    </location>
</feature>
<reference evidence="10 11" key="1">
    <citation type="submission" date="2016-07" db="EMBL/GenBank/DDBJ databases">
        <title>Pervasive Adenine N6-methylation of Active Genes in Fungi.</title>
        <authorList>
            <consortium name="DOE Joint Genome Institute"/>
            <person name="Mondo S.J."/>
            <person name="Dannebaum R.O."/>
            <person name="Kuo R.C."/>
            <person name="Labutti K."/>
            <person name="Haridas S."/>
            <person name="Kuo A."/>
            <person name="Salamov A."/>
            <person name="Ahrendt S.R."/>
            <person name="Lipzen A."/>
            <person name="Sullivan W."/>
            <person name="Andreopoulos W.B."/>
            <person name="Clum A."/>
            <person name="Lindquist E."/>
            <person name="Daum C."/>
            <person name="Ramamoorthy G.K."/>
            <person name="Gryganskyi A."/>
            <person name="Culley D."/>
            <person name="Magnuson J.K."/>
            <person name="James T.Y."/>
            <person name="O'Malley M.A."/>
            <person name="Stajich J.E."/>
            <person name="Spatafora J.W."/>
            <person name="Visel A."/>
            <person name="Grigoriev I.V."/>
        </authorList>
    </citation>
    <scope>NUCLEOTIDE SEQUENCE [LARGE SCALE GENOMIC DNA]</scope>
    <source>
        <strain evidence="10 11">12-1054</strain>
    </source>
</reference>
<dbReference type="OMA" id="PRGGPNM"/>
<feature type="compositionally biased region" description="Polar residues" evidence="8">
    <location>
        <begin position="812"/>
        <end position="821"/>
    </location>
</feature>
<dbReference type="Proteomes" id="UP000193685">
    <property type="component" value="Unassembled WGS sequence"/>
</dbReference>
<feature type="compositionally biased region" description="Low complexity" evidence="8">
    <location>
        <begin position="56"/>
        <end position="70"/>
    </location>
</feature>
<feature type="compositionally biased region" description="Basic and acidic residues" evidence="8">
    <location>
        <begin position="530"/>
        <end position="553"/>
    </location>
</feature>
<evidence type="ECO:0000256" key="7">
    <source>
        <dbReference type="ARBA" id="ARBA00022917"/>
    </source>
</evidence>
<feature type="region of interest" description="Disordered" evidence="8">
    <location>
        <begin position="1262"/>
        <end position="1423"/>
    </location>
</feature>
<evidence type="ECO:0000256" key="5">
    <source>
        <dbReference type="ARBA" id="ARBA00022553"/>
    </source>
</evidence>
<feature type="compositionally biased region" description="Polar residues" evidence="8">
    <location>
        <begin position="413"/>
        <end position="432"/>
    </location>
</feature>
<evidence type="ECO:0000256" key="3">
    <source>
        <dbReference type="ARBA" id="ARBA00022490"/>
    </source>
</evidence>
<feature type="region of interest" description="Disordered" evidence="8">
    <location>
        <begin position="762"/>
        <end position="920"/>
    </location>
</feature>
<evidence type="ECO:0000313" key="10">
    <source>
        <dbReference type="EMBL" id="ORY84819.1"/>
    </source>
</evidence>
<dbReference type="GeneID" id="63784869"/>
<feature type="compositionally biased region" description="Basic and acidic residues" evidence="8">
    <location>
        <begin position="762"/>
        <end position="772"/>
    </location>
</feature>